<proteinExistence type="predicted"/>
<dbReference type="STRING" id="471854.Dfer_1870"/>
<evidence type="ECO:0000313" key="1">
    <source>
        <dbReference type="EMBL" id="ACT93106.1"/>
    </source>
</evidence>
<name>C6VUW9_DYAFD</name>
<dbReference type="eggNOG" id="ENOG5033K0S">
    <property type="taxonomic scope" value="Bacteria"/>
</dbReference>
<reference evidence="1 2" key="1">
    <citation type="journal article" date="2009" name="Stand. Genomic Sci.">
        <title>Complete genome sequence of Dyadobacter fermentans type strain (NS114).</title>
        <authorList>
            <person name="Lang E."/>
            <person name="Lapidus A."/>
            <person name="Chertkov O."/>
            <person name="Brettin T."/>
            <person name="Detter J.C."/>
            <person name="Han C."/>
            <person name="Copeland A."/>
            <person name="Glavina Del Rio T."/>
            <person name="Nolan M."/>
            <person name="Chen F."/>
            <person name="Lucas S."/>
            <person name="Tice H."/>
            <person name="Cheng J.F."/>
            <person name="Land M."/>
            <person name="Hauser L."/>
            <person name="Chang Y.J."/>
            <person name="Jeffries C.D."/>
            <person name="Kopitz M."/>
            <person name="Bruce D."/>
            <person name="Goodwin L."/>
            <person name="Pitluck S."/>
            <person name="Ovchinnikova G."/>
            <person name="Pati A."/>
            <person name="Ivanova N."/>
            <person name="Mavrommatis K."/>
            <person name="Chen A."/>
            <person name="Palaniappan K."/>
            <person name="Chain P."/>
            <person name="Bristow J."/>
            <person name="Eisen J.A."/>
            <person name="Markowitz V."/>
            <person name="Hugenholtz P."/>
            <person name="Goker M."/>
            <person name="Rohde M."/>
            <person name="Kyrpides N.C."/>
            <person name="Klenk H.P."/>
        </authorList>
    </citation>
    <scope>NUCLEOTIDE SEQUENCE [LARGE SCALE GENOMIC DNA]</scope>
    <source>
        <strain evidence="2">ATCC 700827 / DSM 18053 / CIP 107007 / KCTC 52180 / NS114</strain>
    </source>
</reference>
<evidence type="ECO:0008006" key="3">
    <source>
        <dbReference type="Google" id="ProtNLM"/>
    </source>
</evidence>
<dbReference type="AlphaFoldDB" id="C6VUW9"/>
<evidence type="ECO:0000313" key="2">
    <source>
        <dbReference type="Proteomes" id="UP000002011"/>
    </source>
</evidence>
<dbReference type="RefSeq" id="WP_015811360.1">
    <property type="nucleotide sequence ID" value="NC_013037.1"/>
</dbReference>
<accession>C6VUW9</accession>
<gene>
    <name evidence="1" type="ordered locus">Dfer_1870</name>
</gene>
<dbReference type="HOGENOM" id="CLU_1445550_0_0_10"/>
<dbReference type="EMBL" id="CP001619">
    <property type="protein sequence ID" value="ACT93106.1"/>
    <property type="molecule type" value="Genomic_DNA"/>
</dbReference>
<dbReference type="KEGG" id="dfe:Dfer_1870"/>
<keyword evidence="2" id="KW-1185">Reference proteome</keyword>
<dbReference type="Proteomes" id="UP000002011">
    <property type="component" value="Chromosome"/>
</dbReference>
<dbReference type="OrthoDB" id="946745at2"/>
<sequence>MKNYVIWLGLLVLAPGISSAQKLRLGYFGETITHYGLKGAYEVPLAGSVSSRNAAKRLLYGSLGIAGYRHPQNHVGMILSPEIGFRRIGKRGALFEFAIAPSYFRYFLEGRTFEATSDGDFERVRFAGGNAFLPTVSIGVGHDLSVRKKVPLAWYVRLNVMQQRPYNTSNLVRFALEAGTLIPLKKR</sequence>
<organism evidence="1 2">
    <name type="scientific">Dyadobacter fermentans (strain ATCC 700827 / DSM 18053 / CIP 107007 / KCTC 52180 / NS114)</name>
    <dbReference type="NCBI Taxonomy" id="471854"/>
    <lineage>
        <taxon>Bacteria</taxon>
        <taxon>Pseudomonadati</taxon>
        <taxon>Bacteroidota</taxon>
        <taxon>Cytophagia</taxon>
        <taxon>Cytophagales</taxon>
        <taxon>Spirosomataceae</taxon>
        <taxon>Dyadobacter</taxon>
    </lineage>
</organism>
<protein>
    <recommendedName>
        <fullName evidence="3">Outer membrane protein beta-barrel domain-containing protein</fullName>
    </recommendedName>
</protein>